<sequence>MQASARVIAEVDDDGITRLVRLRGEPPLLLRETPTVDGSAEVHLVGGAAGPLGGDRLSLRIEVGPRAVLCLRTVAASIALPGRGRDSSLVSVTASVAGGGELRWLPEQLVAAAGCRHHAVNTVELAPGARLLWRDELVCGRWREEPGDAEIATSVTYADRALLRQSLSVGPSTPGWSGPAVLAGAKATGSLLRVDAAMPQQGPVVLGPTAVSMPLAGPARLITATAPDAHTLRSLLDPCSTGMVSRR</sequence>
<dbReference type="EMBL" id="JACHMN010000003">
    <property type="protein sequence ID" value="MBB5872384.1"/>
    <property type="molecule type" value="Genomic_DNA"/>
</dbReference>
<comment type="function">
    <text evidence="2">Required for maturation of urease via the functional incorporation of the urease nickel metallocenter.</text>
</comment>
<reference evidence="3 4" key="1">
    <citation type="submission" date="2020-08" db="EMBL/GenBank/DDBJ databases">
        <title>Sequencing the genomes of 1000 actinobacteria strains.</title>
        <authorList>
            <person name="Klenk H.-P."/>
        </authorList>
    </citation>
    <scope>NUCLEOTIDE SEQUENCE [LARGE SCALE GENOMIC DNA]</scope>
    <source>
        <strain evidence="3 4">DSM 45362</strain>
    </source>
</reference>
<dbReference type="GO" id="GO:0005737">
    <property type="term" value="C:cytoplasm"/>
    <property type="evidence" value="ECO:0007669"/>
    <property type="project" value="UniProtKB-SubCell"/>
</dbReference>
<comment type="similarity">
    <text evidence="2">Belongs to the UreD family.</text>
</comment>
<keyword evidence="1 2" id="KW-0143">Chaperone</keyword>
<dbReference type="GO" id="GO:0016151">
    <property type="term" value="F:nickel cation binding"/>
    <property type="evidence" value="ECO:0007669"/>
    <property type="project" value="UniProtKB-UniRule"/>
</dbReference>
<organism evidence="3 4">
    <name type="scientific">Allocatelliglobosispora scoriae</name>
    <dbReference type="NCBI Taxonomy" id="643052"/>
    <lineage>
        <taxon>Bacteria</taxon>
        <taxon>Bacillati</taxon>
        <taxon>Actinomycetota</taxon>
        <taxon>Actinomycetes</taxon>
        <taxon>Micromonosporales</taxon>
        <taxon>Micromonosporaceae</taxon>
        <taxon>Allocatelliglobosispora</taxon>
    </lineage>
</organism>
<dbReference type="AlphaFoldDB" id="A0A841BW54"/>
<name>A0A841BW54_9ACTN</name>
<comment type="caution">
    <text evidence="3">The sequence shown here is derived from an EMBL/GenBank/DDBJ whole genome shotgun (WGS) entry which is preliminary data.</text>
</comment>
<evidence type="ECO:0000256" key="1">
    <source>
        <dbReference type="ARBA" id="ARBA00023186"/>
    </source>
</evidence>
<comment type="subcellular location">
    <subcellularLocation>
        <location evidence="2">Cytoplasm</location>
    </subcellularLocation>
</comment>
<comment type="subunit">
    <text evidence="2">UreD, UreF and UreG form a complex that acts as a GTP-hydrolysis-dependent molecular chaperone, activating the urease apoprotein by helping to assemble the nickel containing metallocenter of UreC. The UreE protein probably delivers the nickel.</text>
</comment>
<keyword evidence="4" id="KW-1185">Reference proteome</keyword>
<dbReference type="Proteomes" id="UP000587527">
    <property type="component" value="Unassembled WGS sequence"/>
</dbReference>
<evidence type="ECO:0000313" key="4">
    <source>
        <dbReference type="Proteomes" id="UP000587527"/>
    </source>
</evidence>
<accession>A0A841BW54</accession>
<gene>
    <name evidence="2" type="primary">ureD</name>
    <name evidence="3" type="ORF">F4553_005818</name>
</gene>
<protein>
    <recommendedName>
        <fullName evidence="2">Urease accessory protein UreD</fullName>
    </recommendedName>
</protein>
<evidence type="ECO:0000313" key="3">
    <source>
        <dbReference type="EMBL" id="MBB5872384.1"/>
    </source>
</evidence>
<dbReference type="InterPro" id="IPR002669">
    <property type="entry name" value="UreD"/>
</dbReference>
<keyword evidence="2" id="KW-0963">Cytoplasm</keyword>
<evidence type="ECO:0000256" key="2">
    <source>
        <dbReference type="HAMAP-Rule" id="MF_01384"/>
    </source>
</evidence>
<proteinExistence type="inferred from homology"/>
<dbReference type="RefSeq" id="WP_184841937.1">
    <property type="nucleotide sequence ID" value="NZ_JACHMN010000003.1"/>
</dbReference>
<dbReference type="Pfam" id="PF01774">
    <property type="entry name" value="UreD"/>
    <property type="match status" value="1"/>
</dbReference>
<keyword evidence="2" id="KW-0996">Nickel insertion</keyword>
<dbReference type="HAMAP" id="MF_01384">
    <property type="entry name" value="UreD"/>
    <property type="match status" value="1"/>
</dbReference>